<feature type="region of interest" description="Disordered" evidence="1">
    <location>
        <begin position="1"/>
        <end position="46"/>
    </location>
</feature>
<protein>
    <submittedName>
        <fullName evidence="2">Uncharacterized protein</fullName>
    </submittedName>
</protein>
<sequence>MFKEKRPEAIFVGKQEHAKPAGSSSKEAEKQKEASKATEPVKPAGPSFHRALAAVEAIADQKRWTYAKRTRTHTKRDVSKACTLTAAEQDQHENTILHFCEQTAIADLEETVTEKLHILSKHVTPFVRRFGTWCKMSEQAIAAAHAVSKEKKKGNNKLAPSLMCELALRGKMLIGY</sequence>
<evidence type="ECO:0000313" key="2">
    <source>
        <dbReference type="EMBL" id="CAD6186487.1"/>
    </source>
</evidence>
<evidence type="ECO:0000313" key="3">
    <source>
        <dbReference type="Proteomes" id="UP000835052"/>
    </source>
</evidence>
<gene>
    <name evidence="2" type="ORF">CAUJ_LOCUS2406</name>
</gene>
<evidence type="ECO:0000256" key="1">
    <source>
        <dbReference type="SAM" id="MobiDB-lite"/>
    </source>
</evidence>
<comment type="caution">
    <text evidence="2">The sequence shown here is derived from an EMBL/GenBank/DDBJ whole genome shotgun (WGS) entry which is preliminary data.</text>
</comment>
<reference evidence="2" key="1">
    <citation type="submission" date="2020-10" db="EMBL/GenBank/DDBJ databases">
        <authorList>
            <person name="Kikuchi T."/>
        </authorList>
    </citation>
    <scope>NUCLEOTIDE SEQUENCE</scope>
    <source>
        <strain evidence="2">NKZ352</strain>
    </source>
</reference>
<feature type="compositionally biased region" description="Basic and acidic residues" evidence="1">
    <location>
        <begin position="26"/>
        <end position="36"/>
    </location>
</feature>
<dbReference type="Proteomes" id="UP000835052">
    <property type="component" value="Unassembled WGS sequence"/>
</dbReference>
<feature type="compositionally biased region" description="Basic and acidic residues" evidence="1">
    <location>
        <begin position="1"/>
        <end position="19"/>
    </location>
</feature>
<dbReference type="EMBL" id="CAJGYM010000004">
    <property type="protein sequence ID" value="CAD6186487.1"/>
    <property type="molecule type" value="Genomic_DNA"/>
</dbReference>
<keyword evidence="3" id="KW-1185">Reference proteome</keyword>
<proteinExistence type="predicted"/>
<dbReference type="AlphaFoldDB" id="A0A8S1GS56"/>
<accession>A0A8S1GS56</accession>
<organism evidence="2 3">
    <name type="scientific">Caenorhabditis auriculariae</name>
    <dbReference type="NCBI Taxonomy" id="2777116"/>
    <lineage>
        <taxon>Eukaryota</taxon>
        <taxon>Metazoa</taxon>
        <taxon>Ecdysozoa</taxon>
        <taxon>Nematoda</taxon>
        <taxon>Chromadorea</taxon>
        <taxon>Rhabditida</taxon>
        <taxon>Rhabditina</taxon>
        <taxon>Rhabditomorpha</taxon>
        <taxon>Rhabditoidea</taxon>
        <taxon>Rhabditidae</taxon>
        <taxon>Peloderinae</taxon>
        <taxon>Caenorhabditis</taxon>
    </lineage>
</organism>
<name>A0A8S1GS56_9PELO</name>